<dbReference type="Pfam" id="PF01061">
    <property type="entry name" value="ABC2_membrane"/>
    <property type="match status" value="1"/>
</dbReference>
<protein>
    <recommendedName>
        <fullName evidence="6">ABC-2 type transporter transmembrane domain-containing protein</fullName>
    </recommendedName>
</protein>
<dbReference type="PATRIC" id="fig|29343.3.peg.342"/>
<evidence type="ECO:0000256" key="1">
    <source>
        <dbReference type="ARBA" id="ARBA00004141"/>
    </source>
</evidence>
<dbReference type="SUPFAM" id="SSF52540">
    <property type="entry name" value="P-loop containing nucleoside triphosphate hydrolases"/>
    <property type="match status" value="1"/>
</dbReference>
<keyword evidence="4 5" id="KW-0472">Membrane</keyword>
<dbReference type="GO" id="GO:0140359">
    <property type="term" value="F:ABC-type transporter activity"/>
    <property type="evidence" value="ECO:0007669"/>
    <property type="project" value="InterPro"/>
</dbReference>
<keyword evidence="2 5" id="KW-0812">Transmembrane</keyword>
<feature type="domain" description="ABC-2 type transporter transmembrane" evidence="6">
    <location>
        <begin position="120"/>
        <end position="189"/>
    </location>
</feature>
<evidence type="ECO:0000313" key="8">
    <source>
        <dbReference type="Proteomes" id="UP000032431"/>
    </source>
</evidence>
<dbReference type="GO" id="GO:0016020">
    <property type="term" value="C:membrane"/>
    <property type="evidence" value="ECO:0007669"/>
    <property type="project" value="UniProtKB-SubCell"/>
</dbReference>
<gene>
    <name evidence="7" type="ORF">CCDG5_0327</name>
</gene>
<evidence type="ECO:0000313" key="7">
    <source>
        <dbReference type="EMBL" id="CDZ23469.1"/>
    </source>
</evidence>
<dbReference type="STRING" id="29343.CCDG5_0327"/>
<keyword evidence="8" id="KW-1185">Reference proteome</keyword>
<dbReference type="HOGENOM" id="CLU_1218084_0_0_9"/>
<accession>A0A078KQS1</accession>
<dbReference type="Proteomes" id="UP000032431">
    <property type="component" value="Chromosome I"/>
</dbReference>
<evidence type="ECO:0000256" key="5">
    <source>
        <dbReference type="SAM" id="Phobius"/>
    </source>
</evidence>
<dbReference type="InterPro" id="IPR027417">
    <property type="entry name" value="P-loop_NTPase"/>
</dbReference>
<dbReference type="PANTHER" id="PTHR43038">
    <property type="entry name" value="ATP-BINDING CASSETTE, SUB-FAMILY H, MEMBER 1"/>
    <property type="match status" value="1"/>
</dbReference>
<evidence type="ECO:0000256" key="2">
    <source>
        <dbReference type="ARBA" id="ARBA00022692"/>
    </source>
</evidence>
<dbReference type="KEGG" id="ccel:CCDG5_0327"/>
<evidence type="ECO:0000256" key="4">
    <source>
        <dbReference type="ARBA" id="ARBA00023136"/>
    </source>
</evidence>
<organism evidence="7 8">
    <name type="scientific">[Clostridium] cellulosi</name>
    <dbReference type="NCBI Taxonomy" id="29343"/>
    <lineage>
        <taxon>Bacteria</taxon>
        <taxon>Bacillati</taxon>
        <taxon>Bacillota</taxon>
        <taxon>Clostridia</taxon>
        <taxon>Eubacteriales</taxon>
        <taxon>Oscillospiraceae</taxon>
        <taxon>Oscillospiraceae incertae sedis</taxon>
    </lineage>
</organism>
<name>A0A078KQS1_9FIRM</name>
<reference evidence="8" key="1">
    <citation type="submission" date="2014-07" db="EMBL/GenBank/DDBJ databases">
        <authorList>
            <person name="Wibberg D."/>
        </authorList>
    </citation>
    <scope>NUCLEOTIDE SEQUENCE [LARGE SCALE GENOMIC DNA]</scope>
    <source>
        <strain evidence="8">DG5</strain>
    </source>
</reference>
<dbReference type="InterPro" id="IPR013525">
    <property type="entry name" value="ABC2_TM"/>
</dbReference>
<dbReference type="Gene3D" id="3.40.50.300">
    <property type="entry name" value="P-loop containing nucleotide triphosphate hydrolases"/>
    <property type="match status" value="1"/>
</dbReference>
<dbReference type="PANTHER" id="PTHR43038:SF3">
    <property type="entry name" value="ABC TRANSPORTER G FAMILY MEMBER 20 ISOFORM X1"/>
    <property type="match status" value="1"/>
</dbReference>
<dbReference type="AlphaFoldDB" id="A0A078KQS1"/>
<proteinExistence type="predicted"/>
<evidence type="ECO:0000259" key="6">
    <source>
        <dbReference type="Pfam" id="PF01061"/>
    </source>
</evidence>
<evidence type="ECO:0000256" key="3">
    <source>
        <dbReference type="ARBA" id="ARBA00022989"/>
    </source>
</evidence>
<sequence>MGMNKFSGNIKIFNQDVPSLKLCKQIGYMAQNDALYEDLAVMDNLLFFSSMFGLKGKEASRRANEMLDLVDLQKDKKKLVKNFSGGISINSLGLCIRHIANESLRFSYGQLKAMSSKSNVLLAAGSLALGTLLSAFERNEFQLFQFIPIVIVPQVLFCGLFDLRGAPTWVIALSKIFPLTYAADALTDVVLRGFDISYICFDLIILVCYTVAFLALNSLALKKYRRL</sequence>
<feature type="transmembrane region" description="Helical" evidence="5">
    <location>
        <begin position="196"/>
        <end position="221"/>
    </location>
</feature>
<dbReference type="EMBL" id="LM995447">
    <property type="protein sequence ID" value="CDZ23469.1"/>
    <property type="molecule type" value="Genomic_DNA"/>
</dbReference>
<comment type="subcellular location">
    <subcellularLocation>
        <location evidence="1">Membrane</location>
        <topology evidence="1">Multi-pass membrane protein</topology>
    </subcellularLocation>
</comment>
<keyword evidence="3 5" id="KW-1133">Transmembrane helix</keyword>